<feature type="site" description="Important for catalytic activity" evidence="7">
    <location>
        <position position="232"/>
    </location>
</feature>
<evidence type="ECO:0000313" key="8">
    <source>
        <dbReference type="EMBL" id="WGK68160.1"/>
    </source>
</evidence>
<evidence type="ECO:0000256" key="4">
    <source>
        <dbReference type="ARBA" id="ARBA00023136"/>
    </source>
</evidence>
<dbReference type="PANTHER" id="PTHR30518:SF2">
    <property type="entry name" value="ENDOLYTIC MUREIN TRANSGLYCOSYLASE"/>
    <property type="match status" value="1"/>
</dbReference>
<evidence type="ECO:0000256" key="1">
    <source>
        <dbReference type="ARBA" id="ARBA00022475"/>
    </source>
</evidence>
<proteinExistence type="inferred from homology"/>
<keyword evidence="3 7" id="KW-1133">Transmembrane helix</keyword>
<reference evidence="8 9" key="1">
    <citation type="submission" date="2023-04" db="EMBL/GenBank/DDBJ databases">
        <title>Spirochaete genome identified in red abalone sample constitutes a novel genus.</title>
        <authorList>
            <person name="Sharma S.P."/>
            <person name="Purcell C.M."/>
            <person name="Hyde J.R."/>
            <person name="Severin A.J."/>
        </authorList>
    </citation>
    <scope>NUCLEOTIDE SEQUENCE [LARGE SCALE GENOMIC DNA]</scope>
    <source>
        <strain evidence="8 9">SP-2023</strain>
    </source>
</reference>
<accession>A0ABY8MFN7</accession>
<organism evidence="8 9">
    <name type="scientific">Candidatus Haliotispira prima</name>
    <dbReference type="NCBI Taxonomy" id="3034016"/>
    <lineage>
        <taxon>Bacteria</taxon>
        <taxon>Pseudomonadati</taxon>
        <taxon>Spirochaetota</taxon>
        <taxon>Spirochaetia</taxon>
        <taxon>Spirochaetales</taxon>
        <taxon>Spirochaetaceae</taxon>
        <taxon>Candidatus Haliotispira</taxon>
    </lineage>
</organism>
<evidence type="ECO:0000256" key="7">
    <source>
        <dbReference type="HAMAP-Rule" id="MF_02065"/>
    </source>
</evidence>
<keyword evidence="5 7" id="KW-0456">Lyase</keyword>
<dbReference type="InterPro" id="IPR003770">
    <property type="entry name" value="MLTG-like"/>
</dbReference>
<keyword evidence="1 7" id="KW-1003">Cell membrane</keyword>
<evidence type="ECO:0000256" key="2">
    <source>
        <dbReference type="ARBA" id="ARBA00022692"/>
    </source>
</evidence>
<dbReference type="NCBIfam" id="TIGR00247">
    <property type="entry name" value="endolytic transglycosylase MltG"/>
    <property type="match status" value="1"/>
</dbReference>
<comment type="similarity">
    <text evidence="7">Belongs to the transglycosylase MltG family.</text>
</comment>
<comment type="function">
    <text evidence="7">Functions as a peptidoglycan terminase that cleaves nascent peptidoglycan strands endolytically to terminate their elongation.</text>
</comment>
<dbReference type="Gene3D" id="3.30.1490.480">
    <property type="entry name" value="Endolytic murein transglycosylase"/>
    <property type="match status" value="1"/>
</dbReference>
<keyword evidence="4 7" id="KW-0472">Membrane</keyword>
<dbReference type="EC" id="4.2.2.29" evidence="7"/>
<name>A0ABY8MFN7_9SPIO</name>
<dbReference type="HAMAP" id="MF_02065">
    <property type="entry name" value="MltG"/>
    <property type="match status" value="1"/>
</dbReference>
<dbReference type="EMBL" id="CP123443">
    <property type="protein sequence ID" value="WGK68160.1"/>
    <property type="molecule type" value="Genomic_DNA"/>
</dbReference>
<dbReference type="CDD" id="cd08010">
    <property type="entry name" value="MltG_like"/>
    <property type="match status" value="1"/>
</dbReference>
<keyword evidence="6 7" id="KW-0961">Cell wall biogenesis/degradation</keyword>
<sequence length="356" mass="40906">MSKTKKILVLVILAFVLAAASLPTMIKLADEPGLAQSDRIGQDFEIREGDTWQQLGLRLKSEKLIRSLLWYKIRLRLRKDPITLKAGSYPWPRFMTTKEIINYFQVAQPEQTYPVTIPEGLTRREIALLLETKGLFSAREFFNETGKTAQYAEKFELPFPAVFSANPDQFTLEGYLFPDTYFLPKNYSAEKMVTLMLQNFIDHLTDIAPDWRNFPPEELYQTLILSSIVQKEYRAKEEAPIIASVFQNRLNLNMRLESCATIVYVLTEEIGRPHPNRILFKDLEEASPYNTYLNQGLPPHPIANVGAIALNAVFRQAETDYLFFVVKDAAKGTHKFSSSFSDHEAARTNYINSYFH</sequence>
<evidence type="ECO:0000256" key="3">
    <source>
        <dbReference type="ARBA" id="ARBA00022989"/>
    </source>
</evidence>
<keyword evidence="2 7" id="KW-0812">Transmembrane</keyword>
<protein>
    <recommendedName>
        <fullName evidence="7">Endolytic murein transglycosylase</fullName>
        <ecNumber evidence="7">4.2.2.29</ecNumber>
    </recommendedName>
    <alternativeName>
        <fullName evidence="7">Peptidoglycan lytic transglycosylase</fullName>
    </alternativeName>
    <alternativeName>
        <fullName evidence="7">Peptidoglycan polymerization terminase</fullName>
    </alternativeName>
</protein>
<comment type="catalytic activity">
    <reaction evidence="7">
        <text>a peptidoglycan chain = a peptidoglycan chain with N-acetyl-1,6-anhydromuramyl-[peptide] at the reducing end + a peptidoglycan chain with N-acetylglucosamine at the non-reducing end.</text>
        <dbReference type="EC" id="4.2.2.29"/>
    </reaction>
</comment>
<dbReference type="Pfam" id="PF02618">
    <property type="entry name" value="YceG"/>
    <property type="match status" value="1"/>
</dbReference>
<evidence type="ECO:0000256" key="6">
    <source>
        <dbReference type="ARBA" id="ARBA00023316"/>
    </source>
</evidence>
<dbReference type="RefSeq" id="WP_326926329.1">
    <property type="nucleotide sequence ID" value="NZ_CP123443.1"/>
</dbReference>
<dbReference type="PANTHER" id="PTHR30518">
    <property type="entry name" value="ENDOLYTIC MUREIN TRANSGLYCOSYLASE"/>
    <property type="match status" value="1"/>
</dbReference>
<evidence type="ECO:0000313" key="9">
    <source>
        <dbReference type="Proteomes" id="UP001228690"/>
    </source>
</evidence>
<evidence type="ECO:0000256" key="5">
    <source>
        <dbReference type="ARBA" id="ARBA00023239"/>
    </source>
</evidence>
<keyword evidence="9" id="KW-1185">Reference proteome</keyword>
<dbReference type="Proteomes" id="UP001228690">
    <property type="component" value="Chromosome"/>
</dbReference>
<gene>
    <name evidence="7 8" type="primary">mltG</name>
    <name evidence="8" type="ORF">P0082_06655</name>
</gene>